<protein>
    <submittedName>
        <fullName evidence="1">Uncharacterized protein</fullName>
    </submittedName>
</protein>
<proteinExistence type="predicted"/>
<reference evidence="1" key="1">
    <citation type="journal article" date="2018" name="Genome Biol.">
        <title>SKESA: strategic k-mer extension for scrupulous assemblies.</title>
        <authorList>
            <person name="Souvorov A."/>
            <person name="Agarwala R."/>
            <person name="Lipman D.J."/>
        </authorList>
    </citation>
    <scope>NUCLEOTIDE SEQUENCE</scope>
    <source>
        <strain evidence="1">OLC2673_Aeromonas</strain>
    </source>
</reference>
<dbReference type="AlphaFoldDB" id="A0AAD3U761"/>
<reference evidence="1" key="2">
    <citation type="submission" date="2020-01" db="EMBL/GenBank/DDBJ databases">
        <authorList>
            <consortium name="NCBI Pathogen Detection Project"/>
        </authorList>
    </citation>
    <scope>NUCLEOTIDE SEQUENCE</scope>
    <source>
        <strain evidence="1">OLC2673_Aeromonas</strain>
    </source>
</reference>
<organism evidence="1 2">
    <name type="scientific">Aeromonas hydrophila</name>
    <dbReference type="NCBI Taxonomy" id="644"/>
    <lineage>
        <taxon>Bacteria</taxon>
        <taxon>Pseudomonadati</taxon>
        <taxon>Pseudomonadota</taxon>
        <taxon>Gammaproteobacteria</taxon>
        <taxon>Aeromonadales</taxon>
        <taxon>Aeromonadaceae</taxon>
        <taxon>Aeromonas</taxon>
    </lineage>
</organism>
<gene>
    <name evidence="1" type="ORF">JAJ28_000119</name>
</gene>
<comment type="caution">
    <text evidence="1">The sequence shown here is derived from an EMBL/GenBank/DDBJ whole genome shotgun (WGS) entry which is preliminary data.</text>
</comment>
<accession>A0AAD3U761</accession>
<name>A0AAD3U761_AERHY</name>
<dbReference type="EMBL" id="DACTUL010000001">
    <property type="protein sequence ID" value="HAT6342468.1"/>
    <property type="molecule type" value="Genomic_DNA"/>
</dbReference>
<dbReference type="Proteomes" id="UP000859505">
    <property type="component" value="Unassembled WGS sequence"/>
</dbReference>
<evidence type="ECO:0000313" key="1">
    <source>
        <dbReference type="EMBL" id="HAT6342468.1"/>
    </source>
</evidence>
<sequence>MVVNALQVRFGSMDAEAGKEGFDWANMHIVEDELQIDSGFAGVNIGKLPLDTANGNKLAKDLHAAARAGGVLPGFIEVTLAPQMSLKGTKLMIVGWKPVSQSAATSAKAS</sequence>
<evidence type="ECO:0000313" key="2">
    <source>
        <dbReference type="Proteomes" id="UP000859505"/>
    </source>
</evidence>